<dbReference type="PROSITE" id="PS50005">
    <property type="entry name" value="TPR"/>
    <property type="match status" value="2"/>
</dbReference>
<dbReference type="OrthoDB" id="146908at2"/>
<proteinExistence type="inferred from homology"/>
<evidence type="ECO:0000259" key="10">
    <source>
        <dbReference type="Pfam" id="PF13844"/>
    </source>
</evidence>
<comment type="similarity">
    <text evidence="2">Belongs to the glycosyltransferase 41 family. O-GlcNAc transferase subfamily.</text>
</comment>
<dbReference type="SUPFAM" id="SSF53756">
    <property type="entry name" value="UDP-Glycosyltransferase/glycogen phosphorylase"/>
    <property type="match status" value="1"/>
</dbReference>
<keyword evidence="6" id="KW-0677">Repeat</keyword>
<gene>
    <name evidence="11" type="ORF">D3273_18265</name>
</gene>
<evidence type="ECO:0000256" key="9">
    <source>
        <dbReference type="SAM" id="MobiDB-lite"/>
    </source>
</evidence>
<dbReference type="Gene3D" id="3.40.50.11380">
    <property type="match status" value="1"/>
</dbReference>
<dbReference type="PANTHER" id="PTHR44998:SF1">
    <property type="entry name" value="UDP-N-ACETYLGLUCOSAMINE--PEPTIDE N-ACETYLGLUCOSAMINYLTRANSFERASE 110 KDA SUBUNIT"/>
    <property type="match status" value="1"/>
</dbReference>
<dbReference type="SMART" id="SM00028">
    <property type="entry name" value="TPR"/>
    <property type="match status" value="10"/>
</dbReference>
<dbReference type="Proteomes" id="UP000290759">
    <property type="component" value="Unassembled WGS sequence"/>
</dbReference>
<dbReference type="InterPro" id="IPR019734">
    <property type="entry name" value="TPR_rpt"/>
</dbReference>
<keyword evidence="12" id="KW-1185">Reference proteome</keyword>
<feature type="compositionally biased region" description="Basic and acidic residues" evidence="9">
    <location>
        <begin position="840"/>
        <end position="852"/>
    </location>
</feature>
<feature type="region of interest" description="Disordered" evidence="9">
    <location>
        <begin position="811"/>
        <end position="852"/>
    </location>
</feature>
<comment type="pathway">
    <text evidence="1">Protein modification; protein glycosylation.</text>
</comment>
<feature type="repeat" description="TPR" evidence="8">
    <location>
        <begin position="89"/>
        <end position="122"/>
    </location>
</feature>
<feature type="repeat" description="TPR" evidence="8">
    <location>
        <begin position="293"/>
        <end position="326"/>
    </location>
</feature>
<keyword evidence="4" id="KW-0328">Glycosyltransferase</keyword>
<dbReference type="EC" id="2.4.1.255" evidence="3"/>
<keyword evidence="7 8" id="KW-0802">TPR repeat</keyword>
<dbReference type="GO" id="GO:0097363">
    <property type="term" value="F:protein O-acetylglucosaminyltransferase activity"/>
    <property type="evidence" value="ECO:0007669"/>
    <property type="project" value="UniProtKB-EC"/>
</dbReference>
<accession>A0A4Q2U2D2</accession>
<evidence type="ECO:0000313" key="12">
    <source>
        <dbReference type="Proteomes" id="UP000290759"/>
    </source>
</evidence>
<reference evidence="11 12" key="2">
    <citation type="submission" date="2019-02" db="EMBL/GenBank/DDBJ databases">
        <title>'Lichenibacterium ramalinii' gen. nov. sp. nov., 'Lichenibacterium minor' gen. nov. sp. nov.</title>
        <authorList>
            <person name="Pankratov T."/>
        </authorList>
    </citation>
    <scope>NUCLEOTIDE SEQUENCE [LARGE SCALE GENOMIC DNA]</scope>
    <source>
        <strain evidence="11 12">RmlP026</strain>
    </source>
</reference>
<evidence type="ECO:0000256" key="3">
    <source>
        <dbReference type="ARBA" id="ARBA00011970"/>
    </source>
</evidence>
<dbReference type="Gene3D" id="3.40.50.2000">
    <property type="entry name" value="Glycogen Phosphorylase B"/>
    <property type="match status" value="1"/>
</dbReference>
<organism evidence="11 12">
    <name type="scientific">Lichenibacterium minor</name>
    <dbReference type="NCBI Taxonomy" id="2316528"/>
    <lineage>
        <taxon>Bacteria</taxon>
        <taxon>Pseudomonadati</taxon>
        <taxon>Pseudomonadota</taxon>
        <taxon>Alphaproteobacteria</taxon>
        <taxon>Hyphomicrobiales</taxon>
        <taxon>Lichenihabitantaceae</taxon>
        <taxon>Lichenibacterium</taxon>
    </lineage>
</organism>
<dbReference type="SUPFAM" id="SSF48452">
    <property type="entry name" value="TPR-like"/>
    <property type="match status" value="2"/>
</dbReference>
<evidence type="ECO:0000256" key="7">
    <source>
        <dbReference type="ARBA" id="ARBA00022803"/>
    </source>
</evidence>
<protein>
    <recommendedName>
        <fullName evidence="3">protein O-GlcNAc transferase</fullName>
        <ecNumber evidence="3">2.4.1.255</ecNumber>
    </recommendedName>
</protein>
<dbReference type="AlphaFoldDB" id="A0A4Q2U2D2"/>
<comment type="caution">
    <text evidence="11">The sequence shown here is derived from an EMBL/GenBank/DDBJ whole genome shotgun (WGS) entry which is preliminary data.</text>
</comment>
<dbReference type="PANTHER" id="PTHR44998">
    <property type="match status" value="1"/>
</dbReference>
<evidence type="ECO:0000256" key="8">
    <source>
        <dbReference type="PROSITE-ProRule" id="PRU00339"/>
    </source>
</evidence>
<reference evidence="11 12" key="1">
    <citation type="submission" date="2018-12" db="EMBL/GenBank/DDBJ databases">
        <authorList>
            <person name="Grouzdev D.S."/>
            <person name="Krutkina M.S."/>
        </authorList>
    </citation>
    <scope>NUCLEOTIDE SEQUENCE [LARGE SCALE GENOMIC DNA]</scope>
    <source>
        <strain evidence="11 12">RmlP026</strain>
    </source>
</reference>
<dbReference type="Pfam" id="PF14559">
    <property type="entry name" value="TPR_19"/>
    <property type="match status" value="1"/>
</dbReference>
<dbReference type="Pfam" id="PF13844">
    <property type="entry name" value="Glyco_transf_41"/>
    <property type="match status" value="2"/>
</dbReference>
<feature type="domain" description="O-GlcNAc transferase C-terminal" evidence="10">
    <location>
        <begin position="607"/>
        <end position="792"/>
    </location>
</feature>
<dbReference type="InterPro" id="IPR011990">
    <property type="entry name" value="TPR-like_helical_dom_sf"/>
</dbReference>
<feature type="region of interest" description="Disordered" evidence="9">
    <location>
        <begin position="1"/>
        <end position="26"/>
    </location>
</feature>
<keyword evidence="5" id="KW-0808">Transferase</keyword>
<dbReference type="EMBL" id="QYBB01000024">
    <property type="protein sequence ID" value="RYC30482.1"/>
    <property type="molecule type" value="Genomic_DNA"/>
</dbReference>
<dbReference type="Pfam" id="PF13432">
    <property type="entry name" value="TPR_16"/>
    <property type="match status" value="1"/>
</dbReference>
<dbReference type="Gene3D" id="1.25.40.10">
    <property type="entry name" value="Tetratricopeptide repeat domain"/>
    <property type="match status" value="2"/>
</dbReference>
<feature type="domain" description="O-GlcNAc transferase C-terminal" evidence="10">
    <location>
        <begin position="445"/>
        <end position="597"/>
    </location>
</feature>
<name>A0A4Q2U2D2_9HYPH</name>
<evidence type="ECO:0000256" key="2">
    <source>
        <dbReference type="ARBA" id="ARBA00005386"/>
    </source>
</evidence>
<dbReference type="Pfam" id="PF13181">
    <property type="entry name" value="TPR_8"/>
    <property type="match status" value="1"/>
</dbReference>
<dbReference type="RefSeq" id="WP_129228332.1">
    <property type="nucleotide sequence ID" value="NZ_QYBB01000024.1"/>
</dbReference>
<evidence type="ECO:0000256" key="5">
    <source>
        <dbReference type="ARBA" id="ARBA00022679"/>
    </source>
</evidence>
<dbReference type="InterPro" id="IPR029489">
    <property type="entry name" value="OGT/SEC/SPY_C"/>
</dbReference>
<evidence type="ECO:0000256" key="6">
    <source>
        <dbReference type="ARBA" id="ARBA00022737"/>
    </source>
</evidence>
<evidence type="ECO:0000313" key="11">
    <source>
        <dbReference type="EMBL" id="RYC30482.1"/>
    </source>
</evidence>
<evidence type="ECO:0000256" key="4">
    <source>
        <dbReference type="ARBA" id="ARBA00022676"/>
    </source>
</evidence>
<evidence type="ECO:0000256" key="1">
    <source>
        <dbReference type="ARBA" id="ARBA00004922"/>
    </source>
</evidence>
<sequence length="852" mass="92360">MNRAERRRAGRDPATGRPSNSTSVRARAVSALRSGDTATAETLFARCVAEDPTDLSSLHDLAVVAARCGRQAEAVGQFERVLARRPDHADAWLNMALSLADGGRRDEAVVAARRAIALRPRDPNAHTVLGHVLSLTADLAGAAAACGRALAIDPGYEPAHLRRARILRQMGNTAESLASCDALIRLKPGEASGLVERALTLAQAGRRSEAEAGFRAVLARDSAQAVALVGLSRSLLDRDDPDAAIGELDRALGREPDSAKLTTLRGLLLQRRGRRQEALGDLRTTIELCPDDARGYLNMGVLLLELERYAESVRFLRHAAALDPALVDIYGPLAEAHRNLGQNAAAIAVFDHAYALAPERLELLWMGCWARMHACLWRDYETLVADLLARAIAAGHTISPFLIMALGLPDLETHLWTRSWAEVRMPAPAVPLPPRAVGAAPGRRGPIRLGYLSADFRGHATAALVAEVFRLQNRGRFELCGYNIGRIDDSPLGRDMVSGLDRMVELAALDDREAAERIAADGVDILVDLKGFTTDSRPGILAYRPAPIQVNYLGYPGSMGTTSIDYIVADRIVAPMEMQPFFDEAIVHLPHSYQPNDRRRPTADPRATREAHGLPAEGFVFCCFNANYKLTPNVFSIWMRLLHAVPSAVLWLLQGNDLADLNLREAAEERGIAGTRLVFAPRAIYDDHLARLGLANLFLDTLPVNAHTTASEALWCGVPVLTCTGTHFTSRVAASLLTAVGLPELITASLADYEREALALAGDPARLRALRERLGANRLVAPLFDTPRYVRNYEAALERMVERGAAGLAPEPFAVADGGAGWGPEPADRARRPPGPAPESADRPQHDPKRVR</sequence>